<accession>A0A0L0FPW1</accession>
<dbReference type="AlphaFoldDB" id="A0A0L0FPW1"/>
<dbReference type="GO" id="GO:0004725">
    <property type="term" value="F:protein tyrosine phosphatase activity"/>
    <property type="evidence" value="ECO:0007669"/>
    <property type="project" value="UniProtKB-EC"/>
</dbReference>
<evidence type="ECO:0000256" key="2">
    <source>
        <dbReference type="ARBA" id="ARBA00013064"/>
    </source>
</evidence>
<dbReference type="SMART" id="SM00195">
    <property type="entry name" value="DSPc"/>
    <property type="match status" value="1"/>
</dbReference>
<evidence type="ECO:0000313" key="8">
    <source>
        <dbReference type="EMBL" id="KNC78749.1"/>
    </source>
</evidence>
<feature type="domain" description="Tyrosine-protein phosphatase" evidence="6">
    <location>
        <begin position="1"/>
        <end position="157"/>
    </location>
</feature>
<evidence type="ECO:0000259" key="7">
    <source>
        <dbReference type="PROSITE" id="PS50056"/>
    </source>
</evidence>
<dbReference type="InterPro" id="IPR000340">
    <property type="entry name" value="Dual-sp_phosphatase_cat-dom"/>
</dbReference>
<dbReference type="PROSITE" id="PS50054">
    <property type="entry name" value="TYR_PHOSPHATASE_DUAL"/>
    <property type="match status" value="1"/>
</dbReference>
<dbReference type="Gene3D" id="3.90.190.10">
    <property type="entry name" value="Protein tyrosine phosphatase superfamily"/>
    <property type="match status" value="1"/>
</dbReference>
<dbReference type="InterPro" id="IPR000387">
    <property type="entry name" value="Tyr_Pase_dom"/>
</dbReference>
<dbReference type="eggNOG" id="KOG1716">
    <property type="taxonomic scope" value="Eukaryota"/>
</dbReference>
<dbReference type="EC" id="3.1.3.48" evidence="2"/>
<organism evidence="8 9">
    <name type="scientific">Sphaeroforma arctica JP610</name>
    <dbReference type="NCBI Taxonomy" id="667725"/>
    <lineage>
        <taxon>Eukaryota</taxon>
        <taxon>Ichthyosporea</taxon>
        <taxon>Ichthyophonida</taxon>
        <taxon>Sphaeroforma</taxon>
    </lineage>
</organism>
<evidence type="ECO:0000256" key="1">
    <source>
        <dbReference type="ARBA" id="ARBA00008601"/>
    </source>
</evidence>
<dbReference type="RefSeq" id="XP_014152651.1">
    <property type="nucleotide sequence ID" value="XM_014297176.1"/>
</dbReference>
<dbReference type="CDD" id="cd14498">
    <property type="entry name" value="DSP"/>
    <property type="match status" value="1"/>
</dbReference>
<dbReference type="EMBL" id="KQ242431">
    <property type="protein sequence ID" value="KNC78749.1"/>
    <property type="molecule type" value="Genomic_DNA"/>
</dbReference>
<proteinExistence type="inferred from homology"/>
<keyword evidence="4" id="KW-0904">Protein phosphatase</keyword>
<dbReference type="Pfam" id="PF00782">
    <property type="entry name" value="DSPc"/>
    <property type="match status" value="1"/>
</dbReference>
<dbReference type="InterPro" id="IPR029021">
    <property type="entry name" value="Prot-tyrosine_phosphatase-like"/>
</dbReference>
<reference evidence="8 9" key="1">
    <citation type="submission" date="2011-02" db="EMBL/GenBank/DDBJ databases">
        <title>The Genome Sequence of Sphaeroforma arctica JP610.</title>
        <authorList>
            <consortium name="The Broad Institute Genome Sequencing Platform"/>
            <person name="Russ C."/>
            <person name="Cuomo C."/>
            <person name="Young S.K."/>
            <person name="Zeng Q."/>
            <person name="Gargeya S."/>
            <person name="Alvarado L."/>
            <person name="Berlin A."/>
            <person name="Chapman S.B."/>
            <person name="Chen Z."/>
            <person name="Freedman E."/>
            <person name="Gellesch M."/>
            <person name="Goldberg J."/>
            <person name="Griggs A."/>
            <person name="Gujja S."/>
            <person name="Heilman E."/>
            <person name="Heiman D."/>
            <person name="Howarth C."/>
            <person name="Mehta T."/>
            <person name="Neiman D."/>
            <person name="Pearson M."/>
            <person name="Roberts A."/>
            <person name="Saif S."/>
            <person name="Shea T."/>
            <person name="Shenoy N."/>
            <person name="Sisk P."/>
            <person name="Stolte C."/>
            <person name="Sykes S."/>
            <person name="White J."/>
            <person name="Yandava C."/>
            <person name="Burger G."/>
            <person name="Gray M.W."/>
            <person name="Holland P.W.H."/>
            <person name="King N."/>
            <person name="Lang F.B.F."/>
            <person name="Roger A.J."/>
            <person name="Ruiz-Trillo I."/>
            <person name="Haas B."/>
            <person name="Nusbaum C."/>
            <person name="Birren B."/>
        </authorList>
    </citation>
    <scope>NUCLEOTIDE SEQUENCE [LARGE SCALE GENOMIC DNA]</scope>
    <source>
        <strain evidence="8 9">JP610</strain>
    </source>
</reference>
<evidence type="ECO:0000256" key="3">
    <source>
        <dbReference type="ARBA" id="ARBA00022801"/>
    </source>
</evidence>
<name>A0A0L0FPW1_9EUKA</name>
<feature type="active site" description="Phosphocysteine intermediate" evidence="5">
    <location>
        <position position="101"/>
    </location>
</feature>
<keyword evidence="3" id="KW-0378">Hydrolase</keyword>
<dbReference type="STRING" id="667725.A0A0L0FPW1"/>
<dbReference type="InterPro" id="IPR016130">
    <property type="entry name" value="Tyr_Pase_AS"/>
</dbReference>
<dbReference type="GO" id="GO:0008138">
    <property type="term" value="F:protein tyrosine/serine/threonine phosphatase activity"/>
    <property type="evidence" value="ECO:0007669"/>
    <property type="project" value="InterPro"/>
</dbReference>
<dbReference type="PROSITE" id="PS50056">
    <property type="entry name" value="TYR_PHOSPHATASE_2"/>
    <property type="match status" value="1"/>
</dbReference>
<dbReference type="PROSITE" id="PS00383">
    <property type="entry name" value="TYR_PHOSPHATASE_1"/>
    <property type="match status" value="1"/>
</dbReference>
<sequence>MYVSIFIRNIERESDSSVPCIIYSINAVNAESLSRHSITAVLTVGRNILDDKSFLSEKNIAHMVIAIDDEEDVDFMAELEDVLSFIDTQLATDNGRVLVHCHAGVSRSAAITCAYLMRKESLSVEDALEKIRQNHPTACPNDGFLRQLSLFERMSWKIDSDNAYYCYYLSQLMAQRRLEGYNVTEQELSATEKAKSVGDTTYRCRSCRKELFAQKQAIPHETGKGQEAFTWYKRNDRYDKNAPPTDMCSSHFLVPIKWMAQAIVGDGVYDGKLSCDNCSAKIGSFNWSGAQCSCGAWVSPAFQVNKAKVDGIIKM</sequence>
<dbReference type="PANTHER" id="PTHR45848:SF4">
    <property type="entry name" value="DUAL SPECIFICITY PROTEIN PHOSPHATASE 12"/>
    <property type="match status" value="1"/>
</dbReference>
<dbReference type="InterPro" id="IPR016278">
    <property type="entry name" value="DUSP12"/>
</dbReference>
<feature type="domain" description="Tyrosine specific protein phosphatases" evidence="7">
    <location>
        <begin position="73"/>
        <end position="136"/>
    </location>
</feature>
<evidence type="ECO:0000259" key="6">
    <source>
        <dbReference type="PROSITE" id="PS50054"/>
    </source>
</evidence>
<dbReference type="PIRSF" id="PIRSF000941">
    <property type="entry name" value="DUSP12"/>
    <property type="match status" value="1"/>
</dbReference>
<keyword evidence="9" id="KW-1185">Reference proteome</keyword>
<gene>
    <name evidence="8" type="ORF">SARC_08830</name>
</gene>
<protein>
    <recommendedName>
        <fullName evidence="2">protein-tyrosine-phosphatase</fullName>
        <ecNumber evidence="2">3.1.3.48</ecNumber>
    </recommendedName>
</protein>
<evidence type="ECO:0000256" key="5">
    <source>
        <dbReference type="PIRSR" id="PIRSR000941-50"/>
    </source>
</evidence>
<dbReference type="InterPro" id="IPR020422">
    <property type="entry name" value="TYR_PHOSPHATASE_DUAL_dom"/>
</dbReference>
<dbReference type="SUPFAM" id="SSF52799">
    <property type="entry name" value="(Phosphotyrosine protein) phosphatases II"/>
    <property type="match status" value="1"/>
</dbReference>
<evidence type="ECO:0000313" key="9">
    <source>
        <dbReference type="Proteomes" id="UP000054560"/>
    </source>
</evidence>
<dbReference type="PANTHER" id="PTHR45848">
    <property type="entry name" value="DUAL SPECIFICITY PROTEIN PHOSPHATASE 12 FAMILY MEMBER"/>
    <property type="match status" value="1"/>
</dbReference>
<dbReference type="GeneID" id="25909334"/>
<dbReference type="OrthoDB" id="2017893at2759"/>
<dbReference type="Proteomes" id="UP000054560">
    <property type="component" value="Unassembled WGS sequence"/>
</dbReference>
<comment type="similarity">
    <text evidence="1">Belongs to the protein-tyrosine phosphatase family. Non-receptor class dual specificity subfamily.</text>
</comment>
<evidence type="ECO:0000256" key="4">
    <source>
        <dbReference type="ARBA" id="ARBA00022912"/>
    </source>
</evidence>